<evidence type="ECO:0000313" key="2">
    <source>
        <dbReference type="Proteomes" id="UP001152747"/>
    </source>
</evidence>
<evidence type="ECO:0000313" key="1">
    <source>
        <dbReference type="EMBL" id="CAI5455112.1"/>
    </source>
</evidence>
<keyword evidence="2" id="KW-1185">Reference proteome</keyword>
<gene>
    <name evidence="1" type="ORF">CAMP_LOCUS17749</name>
</gene>
<dbReference type="EMBL" id="CANHGI010000006">
    <property type="protein sequence ID" value="CAI5455112.1"/>
    <property type="molecule type" value="Genomic_DNA"/>
</dbReference>
<protein>
    <submittedName>
        <fullName evidence="1">Uncharacterized protein</fullName>
    </submittedName>
</protein>
<comment type="caution">
    <text evidence="1">The sequence shown here is derived from an EMBL/GenBank/DDBJ whole genome shotgun (WGS) entry which is preliminary data.</text>
</comment>
<organism evidence="1 2">
    <name type="scientific">Caenorhabditis angaria</name>
    <dbReference type="NCBI Taxonomy" id="860376"/>
    <lineage>
        <taxon>Eukaryota</taxon>
        <taxon>Metazoa</taxon>
        <taxon>Ecdysozoa</taxon>
        <taxon>Nematoda</taxon>
        <taxon>Chromadorea</taxon>
        <taxon>Rhabditida</taxon>
        <taxon>Rhabditina</taxon>
        <taxon>Rhabditomorpha</taxon>
        <taxon>Rhabditoidea</taxon>
        <taxon>Rhabditidae</taxon>
        <taxon>Peloderinae</taxon>
        <taxon>Caenorhabditis</taxon>
    </lineage>
</organism>
<proteinExistence type="predicted"/>
<dbReference type="AlphaFoldDB" id="A0A9P1NB97"/>
<dbReference type="Proteomes" id="UP001152747">
    <property type="component" value="Unassembled WGS sequence"/>
</dbReference>
<accession>A0A9P1NB97</accession>
<sequence>MTNHVHFKNAEDESHSGEIVVAQGSQDSTTINVQLGILMTEHEYTVTFKAPISSAYVFEGADNGELTVKDVTLKEGDDSESQFNATLTTTDAHGQFNQIIKLRNGENVLTLNFDFSLMNDSLGTPFLRNGLHVVRRISSD</sequence>
<dbReference type="InterPro" id="IPR026794">
    <property type="entry name" value="ADISSP"/>
</dbReference>
<name>A0A9P1NB97_9PELO</name>
<reference evidence="1" key="1">
    <citation type="submission" date="2022-11" db="EMBL/GenBank/DDBJ databases">
        <authorList>
            <person name="Kikuchi T."/>
        </authorList>
    </citation>
    <scope>NUCLEOTIDE SEQUENCE</scope>
    <source>
        <strain evidence="1">PS1010</strain>
    </source>
</reference>
<dbReference type="OrthoDB" id="10492442at2759"/>
<dbReference type="Pfam" id="PF15006">
    <property type="entry name" value="DUF4517"/>
    <property type="match status" value="1"/>
</dbReference>